<feature type="compositionally biased region" description="Polar residues" evidence="1">
    <location>
        <begin position="163"/>
        <end position="172"/>
    </location>
</feature>
<reference evidence="2 3" key="1">
    <citation type="submission" date="2018-11" db="EMBL/GenBank/DDBJ databases">
        <authorList>
            <consortium name="Pathogen Informatics"/>
        </authorList>
    </citation>
    <scope>NUCLEOTIDE SEQUENCE [LARGE SCALE GENOMIC DNA]</scope>
    <source>
        <strain evidence="2 3">Egypt</strain>
    </source>
</reference>
<name>A0A3P8L2U1_9TREM</name>
<dbReference type="Proteomes" id="UP000272942">
    <property type="component" value="Unassembled WGS sequence"/>
</dbReference>
<feature type="compositionally biased region" description="Polar residues" evidence="1">
    <location>
        <begin position="83"/>
        <end position="107"/>
    </location>
</feature>
<dbReference type="EMBL" id="UZAN01049589">
    <property type="protein sequence ID" value="VDP87546.1"/>
    <property type="molecule type" value="Genomic_DNA"/>
</dbReference>
<evidence type="ECO:0000313" key="2">
    <source>
        <dbReference type="EMBL" id="VDP87546.1"/>
    </source>
</evidence>
<evidence type="ECO:0000313" key="3">
    <source>
        <dbReference type="Proteomes" id="UP000272942"/>
    </source>
</evidence>
<organism evidence="2 3">
    <name type="scientific">Echinostoma caproni</name>
    <dbReference type="NCBI Taxonomy" id="27848"/>
    <lineage>
        <taxon>Eukaryota</taxon>
        <taxon>Metazoa</taxon>
        <taxon>Spiralia</taxon>
        <taxon>Lophotrochozoa</taxon>
        <taxon>Platyhelminthes</taxon>
        <taxon>Trematoda</taxon>
        <taxon>Digenea</taxon>
        <taxon>Plagiorchiida</taxon>
        <taxon>Echinostomata</taxon>
        <taxon>Echinostomatoidea</taxon>
        <taxon>Echinostomatidae</taxon>
        <taxon>Echinostoma</taxon>
    </lineage>
</organism>
<accession>A0A3P8L2U1</accession>
<keyword evidence="3" id="KW-1185">Reference proteome</keyword>
<feature type="compositionally biased region" description="Polar residues" evidence="1">
    <location>
        <begin position="142"/>
        <end position="155"/>
    </location>
</feature>
<evidence type="ECO:0000256" key="1">
    <source>
        <dbReference type="SAM" id="MobiDB-lite"/>
    </source>
</evidence>
<feature type="region of interest" description="Disordered" evidence="1">
    <location>
        <begin position="83"/>
        <end position="174"/>
    </location>
</feature>
<feature type="compositionally biased region" description="Basic and acidic residues" evidence="1">
    <location>
        <begin position="111"/>
        <end position="121"/>
    </location>
</feature>
<dbReference type="AlphaFoldDB" id="A0A3P8L2U1"/>
<gene>
    <name evidence="2" type="ORF">ECPE_LOCUS10739</name>
</gene>
<sequence length="321" mass="34813">MFSHPSNSPPIRTKWKRQTAVGFELLAEAGNFVAVQRILQTNSYWAYHPATQSILESMKAMARFQTATDTTELPSNLIQTSVASNSSAENNGTNAPALSTSTENLVTRSVLGDRDTDKERPTMPIQSRPIPSSGISFLPSDLSASSVSGKSTTKTLPVPPGPISSTQNSNDLSRIGPVTWPETLATWNGLDQAINGITSNGKNNFDLTAYFQWFFHAMNGQEQTVAPSATPESSTDSIPAKSAMLMANKLWQFSQTDDRSTVPGTITGVNPPNPLQATSVVRDQRKLMEELVAMNAWIKLHTNQQNNPTTANLCPDEPFSA</sequence>
<proteinExistence type="predicted"/>
<protein>
    <submittedName>
        <fullName evidence="2">Uncharacterized protein</fullName>
    </submittedName>
</protein>
<dbReference type="OrthoDB" id="6159439at2759"/>